<accession>C0E1J1</accession>
<dbReference type="Proteomes" id="UP000006247">
    <property type="component" value="Unassembled WGS sequence"/>
</dbReference>
<sequence>MLDLIPYIFKIHAVCFSRWVCCVRMVSVELLGACHLDLCFPGSFSTFHVKRKFGGCGMWE</sequence>
<comment type="caution">
    <text evidence="1">The sequence shown here is derived from an EMBL/GenBank/DDBJ whole genome shotgun (WGS) entry which is preliminary data.</text>
</comment>
<evidence type="ECO:0000313" key="2">
    <source>
        <dbReference type="Proteomes" id="UP000006247"/>
    </source>
</evidence>
<name>C0E1J1_9CORY</name>
<gene>
    <name evidence="1" type="ORF">CORMATOL_00842</name>
</gene>
<evidence type="ECO:0000313" key="1">
    <source>
        <dbReference type="EMBL" id="EEG27525.1"/>
    </source>
</evidence>
<dbReference type="EMBL" id="ACEB01000013">
    <property type="protein sequence ID" value="EEG27525.1"/>
    <property type="molecule type" value="Genomic_DNA"/>
</dbReference>
<organism evidence="1 2">
    <name type="scientific">Corynebacterium matruchotii ATCC 33806</name>
    <dbReference type="NCBI Taxonomy" id="566549"/>
    <lineage>
        <taxon>Bacteria</taxon>
        <taxon>Bacillati</taxon>
        <taxon>Actinomycetota</taxon>
        <taxon>Actinomycetes</taxon>
        <taxon>Mycobacteriales</taxon>
        <taxon>Corynebacteriaceae</taxon>
        <taxon>Corynebacterium</taxon>
    </lineage>
</organism>
<dbReference type="HOGENOM" id="CLU_2933569_0_0_11"/>
<protein>
    <submittedName>
        <fullName evidence="1">Uncharacterized protein</fullName>
    </submittedName>
</protein>
<dbReference type="AlphaFoldDB" id="C0E1J1"/>
<reference evidence="1 2" key="1">
    <citation type="submission" date="2009-01" db="EMBL/GenBank/DDBJ databases">
        <authorList>
            <person name="Fulton L."/>
            <person name="Clifton S."/>
            <person name="Chinwalla A.T."/>
            <person name="Mitreva M."/>
            <person name="Sodergren E."/>
            <person name="Weinstock G."/>
            <person name="Clifton S."/>
            <person name="Dooling D.J."/>
            <person name="Fulton B."/>
            <person name="Minx P."/>
            <person name="Pepin K.H."/>
            <person name="Johnson M."/>
            <person name="Bhonagiri V."/>
            <person name="Nash W.E."/>
            <person name="Mardis E.R."/>
            <person name="Wilson R.K."/>
        </authorList>
    </citation>
    <scope>NUCLEOTIDE SEQUENCE [LARGE SCALE GENOMIC DNA]</scope>
    <source>
        <strain evidence="1 2">ATCC 33806</strain>
    </source>
</reference>
<proteinExistence type="predicted"/>